<dbReference type="GO" id="GO:0044718">
    <property type="term" value="P:siderophore transmembrane transport"/>
    <property type="evidence" value="ECO:0007669"/>
    <property type="project" value="TreeGrafter"/>
</dbReference>
<evidence type="ECO:0000313" key="10">
    <source>
        <dbReference type="EMBL" id="HFI91714.1"/>
    </source>
</evidence>
<evidence type="ECO:0000259" key="9">
    <source>
        <dbReference type="Pfam" id="PF07715"/>
    </source>
</evidence>
<evidence type="ECO:0000256" key="4">
    <source>
        <dbReference type="ARBA" id="ARBA00022692"/>
    </source>
</evidence>
<organism evidence="10">
    <name type="scientific">Ignavibacterium album</name>
    <dbReference type="NCBI Taxonomy" id="591197"/>
    <lineage>
        <taxon>Bacteria</taxon>
        <taxon>Pseudomonadati</taxon>
        <taxon>Ignavibacteriota</taxon>
        <taxon>Ignavibacteria</taxon>
        <taxon>Ignavibacteriales</taxon>
        <taxon>Ignavibacteriaceae</taxon>
        <taxon>Ignavibacterium</taxon>
    </lineage>
</organism>
<dbReference type="EMBL" id="DSUJ01000008">
    <property type="protein sequence ID" value="HFI91714.1"/>
    <property type="molecule type" value="Genomic_DNA"/>
</dbReference>
<dbReference type="InterPro" id="IPR037066">
    <property type="entry name" value="Plug_dom_sf"/>
</dbReference>
<dbReference type="GO" id="GO:0009279">
    <property type="term" value="C:cell outer membrane"/>
    <property type="evidence" value="ECO:0007669"/>
    <property type="project" value="UniProtKB-SubCell"/>
</dbReference>
<dbReference type="Gene3D" id="2.60.40.1120">
    <property type="entry name" value="Carboxypeptidase-like, regulatory domain"/>
    <property type="match status" value="1"/>
</dbReference>
<gene>
    <name evidence="10" type="ORF">ENS31_09345</name>
</gene>
<protein>
    <recommendedName>
        <fullName evidence="9">TonB-dependent receptor plug domain-containing protein</fullName>
    </recommendedName>
</protein>
<dbReference type="InterPro" id="IPR012910">
    <property type="entry name" value="Plug_dom"/>
</dbReference>
<dbReference type="RefSeq" id="WP_304143600.1">
    <property type="nucleotide sequence ID" value="NZ_JAOAIE010000030.1"/>
</dbReference>
<evidence type="ECO:0000256" key="1">
    <source>
        <dbReference type="ARBA" id="ARBA00004571"/>
    </source>
</evidence>
<dbReference type="InterPro" id="IPR008969">
    <property type="entry name" value="CarboxyPept-like_regulatory"/>
</dbReference>
<dbReference type="PANTHER" id="PTHR30069:SF29">
    <property type="entry name" value="HEMOGLOBIN AND HEMOGLOBIN-HAPTOGLOBIN-BINDING PROTEIN 1-RELATED"/>
    <property type="match status" value="1"/>
</dbReference>
<accession>A0A7V3E7Z0</accession>
<keyword evidence="4" id="KW-0812">Transmembrane</keyword>
<keyword evidence="2" id="KW-0813">Transport</keyword>
<dbReference type="Pfam" id="PF13715">
    <property type="entry name" value="CarbopepD_reg_2"/>
    <property type="match status" value="1"/>
</dbReference>
<sequence>MFPKLYKIFIILMFAVSFVYAQNGRISGTVTDKQTGEPLIGANIIVVGTTFGAATNVNGEYIINNIPAGNYTVKASYIGYQDVTVSNLVVNSGLTTRLNFELTSSQISTEEVVIISERPLIEKTSTNAKRIVDSDRLEQLGMRGVQEVVALQPGVVLQNGRLFIRGSRPDETGYTVEGADVKDVLNRNGGSLVNVIPDAVQEVSVQAGGYTAEFGNANAGIVSSEFKTGTNNYHFSWRSETDNFGNYPGEKFLGTYSYGYFSNVFTVSGPTFTDKLKFFLSGENTFSRDNPMFFSANPSTFSDGALWDTTKIFDTGVSGGNRNEYQILKWGNANLPGNMNNRYTANGTLLFDSNPLFLRLAGAYSRTKSQGMNNVINIFNTDRLARTDVSTLLLNLKGTYLLGSNSFIEGLVGYYDYRGKTFDPVFEDDFLSYSDSLAASKFGWTFSNYFSDPADYDFYGFPFSRPGAVLTGYTKDHNNYITASLAYTGQVDIHALKIGGSYQRYTVRRWQVGNPGNFLSTVRNNPDLARDSLATLISTTLFANFNNYGFDVFGNETDEEGLFAPKHPVFASAYIVDRIEVSDLIINAGLRFDHIDMDSWAWVDPRVPVFDTRTNLIPDSAMRKGDKFNFVSPRLGFAFPVSDQTVFHLQYGKFVQAPSLDIAYRGVFIAAQQLRSANLFTNPIAYNPNPIRTTQYEVGFGHQFSEYAAFDVTAFYKDIKGQIQYAIIPTAPGAFRANYSAFVNQDFATTKGVELSLKLRRVSRVSGSIDYTYSSAEGTNSLSNSGLGSTEVNRNVPTVLIPLDYNQTHRGSIFIDYRFDKGDGGPILENSGLNLLLTFNSGHPFTYSQWTGLGQSSAWTGGLTPIGTGDTRGRRPIGPINSAKTPWVYNIDMRIDKTVNIYGLDVNFYIQVFNLLNTKNVINVYDKTGNAYDDGFLSTTDAQTLIQGDPGRYERFADLYRAINLENRQAAFAVYGYDLFGAPRQLRVGVWINY</sequence>
<evidence type="ECO:0000256" key="3">
    <source>
        <dbReference type="ARBA" id="ARBA00022452"/>
    </source>
</evidence>
<name>A0A7V3E7Z0_9BACT</name>
<evidence type="ECO:0000256" key="2">
    <source>
        <dbReference type="ARBA" id="ARBA00022448"/>
    </source>
</evidence>
<dbReference type="SUPFAM" id="SSF49464">
    <property type="entry name" value="Carboxypeptidase regulatory domain-like"/>
    <property type="match status" value="1"/>
</dbReference>
<dbReference type="InterPro" id="IPR036942">
    <property type="entry name" value="Beta-barrel_TonB_sf"/>
</dbReference>
<dbReference type="PANTHER" id="PTHR30069">
    <property type="entry name" value="TONB-DEPENDENT OUTER MEMBRANE RECEPTOR"/>
    <property type="match status" value="1"/>
</dbReference>
<proteinExistence type="predicted"/>
<dbReference type="Gene3D" id="2.170.130.10">
    <property type="entry name" value="TonB-dependent receptor, plug domain"/>
    <property type="match status" value="1"/>
</dbReference>
<keyword evidence="7" id="KW-0998">Cell outer membrane</keyword>
<keyword evidence="5 8" id="KW-0732">Signal</keyword>
<dbReference type="SUPFAM" id="SSF56935">
    <property type="entry name" value="Porins"/>
    <property type="match status" value="1"/>
</dbReference>
<dbReference type="InterPro" id="IPR039426">
    <property type="entry name" value="TonB-dep_rcpt-like"/>
</dbReference>
<dbReference type="Gene3D" id="2.40.170.20">
    <property type="entry name" value="TonB-dependent receptor, beta-barrel domain"/>
    <property type="match status" value="1"/>
</dbReference>
<feature type="chain" id="PRO_5030526855" description="TonB-dependent receptor plug domain-containing protein" evidence="8">
    <location>
        <begin position="22"/>
        <end position="994"/>
    </location>
</feature>
<dbReference type="GO" id="GO:0015344">
    <property type="term" value="F:siderophore uptake transmembrane transporter activity"/>
    <property type="evidence" value="ECO:0007669"/>
    <property type="project" value="TreeGrafter"/>
</dbReference>
<evidence type="ECO:0000256" key="8">
    <source>
        <dbReference type="SAM" id="SignalP"/>
    </source>
</evidence>
<keyword evidence="6" id="KW-0472">Membrane</keyword>
<comment type="subcellular location">
    <subcellularLocation>
        <location evidence="1">Cell outer membrane</location>
        <topology evidence="1">Multi-pass membrane protein</topology>
    </subcellularLocation>
</comment>
<feature type="signal peptide" evidence="8">
    <location>
        <begin position="1"/>
        <end position="21"/>
    </location>
</feature>
<dbReference type="Pfam" id="PF07715">
    <property type="entry name" value="Plug"/>
    <property type="match status" value="1"/>
</dbReference>
<evidence type="ECO:0000256" key="5">
    <source>
        <dbReference type="ARBA" id="ARBA00022729"/>
    </source>
</evidence>
<dbReference type="AlphaFoldDB" id="A0A7V3E7Z0"/>
<evidence type="ECO:0000256" key="7">
    <source>
        <dbReference type="ARBA" id="ARBA00023237"/>
    </source>
</evidence>
<reference evidence="10" key="1">
    <citation type="journal article" date="2020" name="mSystems">
        <title>Genome- and Community-Level Interaction Insights into Carbon Utilization and Element Cycling Functions of Hydrothermarchaeota in Hydrothermal Sediment.</title>
        <authorList>
            <person name="Zhou Z."/>
            <person name="Liu Y."/>
            <person name="Xu W."/>
            <person name="Pan J."/>
            <person name="Luo Z.H."/>
            <person name="Li M."/>
        </authorList>
    </citation>
    <scope>NUCLEOTIDE SEQUENCE [LARGE SCALE GENOMIC DNA]</scope>
    <source>
        <strain evidence="10">SpSt-479</strain>
    </source>
</reference>
<feature type="domain" description="TonB-dependent receptor plug" evidence="9">
    <location>
        <begin position="124"/>
        <end position="220"/>
    </location>
</feature>
<evidence type="ECO:0000256" key="6">
    <source>
        <dbReference type="ARBA" id="ARBA00023136"/>
    </source>
</evidence>
<comment type="caution">
    <text evidence="10">The sequence shown here is derived from an EMBL/GenBank/DDBJ whole genome shotgun (WGS) entry which is preliminary data.</text>
</comment>
<keyword evidence="3" id="KW-1134">Transmembrane beta strand</keyword>